<accession>A0A0P1B3W4</accession>
<sequence length="180" mass="21214">MNVEAFRHQKFLELNGDKIIYSLDEEQKEIYSMMKRNIAVGPSIIFKRYAERNKTRIRGKKKCKKVITYDANALYLWCLGYDMPCGRLIKIEAYKEVIKDDKIFGFLECDIEIPEHLKDYFSEMTPIFKNAEIDPTKKEVIGDHMHECNQNLGDDKRKTKSKKLIGSYFGERILIYTPLL</sequence>
<proteinExistence type="predicted"/>
<dbReference type="PANTHER" id="PTHR33206:SF1">
    <property type="entry name" value="DNA-DIRECTED DNA POLYMERASE"/>
    <property type="match status" value="1"/>
</dbReference>
<name>A0A0P1B3W4_PLAHL</name>
<evidence type="ECO:0000313" key="2">
    <source>
        <dbReference type="Proteomes" id="UP000054928"/>
    </source>
</evidence>
<evidence type="ECO:0008006" key="3">
    <source>
        <dbReference type="Google" id="ProtNLM"/>
    </source>
</evidence>
<dbReference type="GeneID" id="36402251"/>
<dbReference type="EMBL" id="CCYD01003055">
    <property type="protein sequence ID" value="CEG49432.1"/>
    <property type="molecule type" value="Genomic_DNA"/>
</dbReference>
<dbReference type="Proteomes" id="UP000054928">
    <property type="component" value="Unassembled WGS sequence"/>
</dbReference>
<organism evidence="1 2">
    <name type="scientific">Plasmopara halstedii</name>
    <name type="common">Downy mildew of sunflower</name>
    <dbReference type="NCBI Taxonomy" id="4781"/>
    <lineage>
        <taxon>Eukaryota</taxon>
        <taxon>Sar</taxon>
        <taxon>Stramenopiles</taxon>
        <taxon>Oomycota</taxon>
        <taxon>Peronosporomycetes</taxon>
        <taxon>Peronosporales</taxon>
        <taxon>Peronosporaceae</taxon>
        <taxon>Plasmopara</taxon>
    </lineage>
</organism>
<protein>
    <recommendedName>
        <fullName evidence="3">DNA-directed DNA polymerase</fullName>
    </recommendedName>
</protein>
<dbReference type="OrthoDB" id="6153129at2759"/>
<reference evidence="2" key="1">
    <citation type="submission" date="2014-09" db="EMBL/GenBank/DDBJ databases">
        <authorList>
            <person name="Sharma Rahul"/>
            <person name="Thines Marco"/>
        </authorList>
    </citation>
    <scope>NUCLEOTIDE SEQUENCE [LARGE SCALE GENOMIC DNA]</scope>
</reference>
<evidence type="ECO:0000313" key="1">
    <source>
        <dbReference type="EMBL" id="CEG49432.1"/>
    </source>
</evidence>
<keyword evidence="2" id="KW-1185">Reference proteome</keyword>
<dbReference type="RefSeq" id="XP_024585801.1">
    <property type="nucleotide sequence ID" value="XM_024720620.1"/>
</dbReference>
<dbReference type="PANTHER" id="PTHR33206">
    <property type="entry name" value="PROTEIN CBG10425"/>
    <property type="match status" value="1"/>
</dbReference>
<dbReference type="AlphaFoldDB" id="A0A0P1B3W4"/>